<dbReference type="RefSeq" id="WP_289455754.1">
    <property type="nucleotide sequence ID" value="NZ_JAUCGQ010000001.1"/>
</dbReference>
<keyword evidence="2" id="KW-1185">Reference proteome</keyword>
<evidence type="ECO:0000313" key="2">
    <source>
        <dbReference type="Proteomes" id="UP001529338"/>
    </source>
</evidence>
<dbReference type="Proteomes" id="UP001529338">
    <property type="component" value="Unassembled WGS sequence"/>
</dbReference>
<dbReference type="EMBL" id="JAUCGQ010000001">
    <property type="protein sequence ID" value="MDM7855210.1"/>
    <property type="molecule type" value="Genomic_DNA"/>
</dbReference>
<accession>A0ABT7SGB0</accession>
<name>A0ABT7SGB0_9CELL</name>
<organism evidence="1 2">
    <name type="scientific">Cellulomonas alba</name>
    <dbReference type="NCBI Taxonomy" id="3053467"/>
    <lineage>
        <taxon>Bacteria</taxon>
        <taxon>Bacillati</taxon>
        <taxon>Actinomycetota</taxon>
        <taxon>Actinomycetes</taxon>
        <taxon>Micrococcales</taxon>
        <taxon>Cellulomonadaceae</taxon>
        <taxon>Cellulomonas</taxon>
    </lineage>
</organism>
<gene>
    <name evidence="1" type="ORF">QRT04_09725</name>
</gene>
<proteinExistence type="predicted"/>
<evidence type="ECO:0000313" key="1">
    <source>
        <dbReference type="EMBL" id="MDM7855210.1"/>
    </source>
</evidence>
<reference evidence="1 2" key="1">
    <citation type="submission" date="2023-06" db="EMBL/GenBank/DDBJ databases">
        <title>Cellulomonas sp. MW4 Whole genome sequence.</title>
        <authorList>
            <person name="Park S."/>
        </authorList>
    </citation>
    <scope>NUCLEOTIDE SEQUENCE [LARGE SCALE GENOMIC DNA]</scope>
    <source>
        <strain evidence="1 2">MW4</strain>
    </source>
</reference>
<protein>
    <submittedName>
        <fullName evidence="1">YdeI/OmpD-associated family protein</fullName>
    </submittedName>
</protein>
<sequence length="194" mass="21347">MRTDAPQVAVESAAQWRAWLAEHHDDPEPGVWVVLWRATSGRPVVTYEQLIEEGVAYGWVDSQSASLDAERSMLWFTRRRPGSPWSGTNKARAARVDAAGRLAAPGRAAIEAAKADGSWTVLDDVENLVVPADLAAALAARPGARECWDAFRPAARRTILRWLLEARRPATRAARIDETARLAEQGVPAHQQPR</sequence>
<dbReference type="Pfam" id="PF13376">
    <property type="entry name" value="OmdA"/>
    <property type="match status" value="1"/>
</dbReference>
<comment type="caution">
    <text evidence="1">The sequence shown here is derived from an EMBL/GenBank/DDBJ whole genome shotgun (WGS) entry which is preliminary data.</text>
</comment>